<organism evidence="4 5">
    <name type="scientific">Lasiosphaeria hispida</name>
    <dbReference type="NCBI Taxonomy" id="260671"/>
    <lineage>
        <taxon>Eukaryota</taxon>
        <taxon>Fungi</taxon>
        <taxon>Dikarya</taxon>
        <taxon>Ascomycota</taxon>
        <taxon>Pezizomycotina</taxon>
        <taxon>Sordariomycetes</taxon>
        <taxon>Sordariomycetidae</taxon>
        <taxon>Sordariales</taxon>
        <taxon>Lasiosphaeriaceae</taxon>
        <taxon>Lasiosphaeria</taxon>
    </lineage>
</organism>
<dbReference type="InterPro" id="IPR047168">
    <property type="entry name" value="LEC1-like"/>
</dbReference>
<gene>
    <name evidence="4" type="ORF">B0T25DRAFT_457108</name>
</gene>
<dbReference type="InterPro" id="IPR024555">
    <property type="entry name" value="PX-associated"/>
</dbReference>
<reference evidence="4" key="2">
    <citation type="submission" date="2023-06" db="EMBL/GenBank/DDBJ databases">
        <authorList>
            <consortium name="Lawrence Berkeley National Laboratory"/>
            <person name="Haridas S."/>
            <person name="Hensen N."/>
            <person name="Bonometti L."/>
            <person name="Westerberg I."/>
            <person name="Brannstrom I.O."/>
            <person name="Guillou S."/>
            <person name="Cros-Aarteil S."/>
            <person name="Calhoun S."/>
            <person name="Kuo A."/>
            <person name="Mondo S."/>
            <person name="Pangilinan J."/>
            <person name="Riley R."/>
            <person name="Labutti K."/>
            <person name="Andreopoulos B."/>
            <person name="Lipzen A."/>
            <person name="Chen C."/>
            <person name="Yanf M."/>
            <person name="Daum C."/>
            <person name="Ng V."/>
            <person name="Clum A."/>
            <person name="Steindorff A."/>
            <person name="Ohm R."/>
            <person name="Martin F."/>
            <person name="Silar P."/>
            <person name="Natvig D."/>
            <person name="Lalanne C."/>
            <person name="Gautier V."/>
            <person name="Ament-Velasquez S.L."/>
            <person name="Kruys A."/>
            <person name="Hutchinson M.I."/>
            <person name="Powell A.J."/>
            <person name="Barry K."/>
            <person name="Miller A.N."/>
            <person name="Grigoriev I.V."/>
            <person name="Debuchy R."/>
            <person name="Gladieux P."/>
            <person name="Thoren M.H."/>
            <person name="Johannesson H."/>
        </authorList>
    </citation>
    <scope>NUCLEOTIDE SEQUENCE</scope>
    <source>
        <strain evidence="4">CBS 955.72</strain>
    </source>
</reference>
<dbReference type="Proteomes" id="UP001275084">
    <property type="component" value="Unassembled WGS sequence"/>
</dbReference>
<proteinExistence type="predicted"/>
<name>A0AAJ0HFG5_9PEZI</name>
<keyword evidence="5" id="KW-1185">Reference proteome</keyword>
<evidence type="ECO:0000313" key="5">
    <source>
        <dbReference type="Proteomes" id="UP001275084"/>
    </source>
</evidence>
<dbReference type="Pfam" id="PF12828">
    <property type="entry name" value="PXB"/>
    <property type="match status" value="1"/>
</dbReference>
<evidence type="ECO:0000259" key="3">
    <source>
        <dbReference type="Pfam" id="PF12828"/>
    </source>
</evidence>
<sequence length="716" mass="78191">MAQVTSPVDTTGPRPSASATPDILTSAQLHALFDILTHCETYAEVERFKDPATISEYGYPFMRRHPDGTSSYAPDSTVPLLAGLLRGVVLTIPGVRDLPPEFWHDRFQGILTKLSEAELSESYDKGALGTRKTLATAASAIHETVSRGIFGGIPRGVKRNLDGPYDRSKAEDLVRAWEDAVHELVHGDLIDELFGCATNQESLEDHSPAVRASVDYIIIHLATLIHHVFVLSPEGLYLLKLVENVHRLIPYTVIRQTLRIGNAATMINGMVRLLLAKMGVGAISNWFGLTQNADDGMNLLQRIISLVLSWDSSEFRKSVDKVEKATGGPSQEQLAAIKQYVDNHDRTKHEAARQDSISSSMSMIATILKGSNASLLTSLSESQHAQCAEYFTSLLAIRDREEIAKVLCRQNPDLFTKAIKDFVGSFDDMIRIVHEKVDLREHAVSAAETFITDFINTNKPKATPNGSSPNYDANSQAPSIEDYVSLLRRNRHLLYNWYVLHQIASLCPSIRSDFLAWAKDSIKLFRQHQPPPSPIPDPRTTTRPAAAGALTQPLQTLFASLPPPLRSSILTTLDAHAAYLTALEALSLARMQHILDDMPPGGILAAPSPSPSNKKSICGPGMFLSRWQQLVDEMVVAPEAPSGPIRSGRDVKGAPLALGKVGAGRDAWDPRVLALAAERGVPSPPGVGIVVEAMGEGFRRLVGRLIRREGAWAGVV</sequence>
<dbReference type="Pfam" id="PF12825">
    <property type="entry name" value="DUF3818"/>
    <property type="match status" value="2"/>
</dbReference>
<feature type="domain" description="PX" evidence="2">
    <location>
        <begin position="386"/>
        <end position="526"/>
    </location>
</feature>
<reference evidence="4" key="1">
    <citation type="journal article" date="2023" name="Mol. Phylogenet. Evol.">
        <title>Genome-scale phylogeny and comparative genomics of the fungal order Sordariales.</title>
        <authorList>
            <person name="Hensen N."/>
            <person name="Bonometti L."/>
            <person name="Westerberg I."/>
            <person name="Brannstrom I.O."/>
            <person name="Guillou S."/>
            <person name="Cros-Aarteil S."/>
            <person name="Calhoun S."/>
            <person name="Haridas S."/>
            <person name="Kuo A."/>
            <person name="Mondo S."/>
            <person name="Pangilinan J."/>
            <person name="Riley R."/>
            <person name="LaButti K."/>
            <person name="Andreopoulos B."/>
            <person name="Lipzen A."/>
            <person name="Chen C."/>
            <person name="Yan M."/>
            <person name="Daum C."/>
            <person name="Ng V."/>
            <person name="Clum A."/>
            <person name="Steindorff A."/>
            <person name="Ohm R.A."/>
            <person name="Martin F."/>
            <person name="Silar P."/>
            <person name="Natvig D.O."/>
            <person name="Lalanne C."/>
            <person name="Gautier V."/>
            <person name="Ament-Velasquez S.L."/>
            <person name="Kruys A."/>
            <person name="Hutchinson M.I."/>
            <person name="Powell A.J."/>
            <person name="Barry K."/>
            <person name="Miller A.N."/>
            <person name="Grigoriev I.V."/>
            <person name="Debuchy R."/>
            <person name="Gladieux P."/>
            <person name="Hiltunen Thoren M."/>
            <person name="Johannesson H."/>
        </authorList>
    </citation>
    <scope>NUCLEOTIDE SEQUENCE</scope>
    <source>
        <strain evidence="4">CBS 955.72</strain>
    </source>
</reference>
<dbReference type="GO" id="GO:0035091">
    <property type="term" value="F:phosphatidylinositol binding"/>
    <property type="evidence" value="ECO:0007669"/>
    <property type="project" value="TreeGrafter"/>
</dbReference>
<feature type="domain" description="PX-associated" evidence="3">
    <location>
        <begin position="22"/>
        <end position="147"/>
    </location>
</feature>
<accession>A0AAJ0HFG5</accession>
<dbReference type="PANTHER" id="PTHR47185:SF2">
    <property type="entry name" value="FUNGAL PROTEIN"/>
    <property type="match status" value="1"/>
</dbReference>
<evidence type="ECO:0000256" key="1">
    <source>
        <dbReference type="SAM" id="MobiDB-lite"/>
    </source>
</evidence>
<dbReference type="EMBL" id="JAUIQD010000005">
    <property type="protein sequence ID" value="KAK3349595.1"/>
    <property type="molecule type" value="Genomic_DNA"/>
</dbReference>
<dbReference type="InterPro" id="IPR024554">
    <property type="entry name" value="LEC1-like_C"/>
</dbReference>
<comment type="caution">
    <text evidence="4">The sequence shown here is derived from an EMBL/GenBank/DDBJ whole genome shotgun (WGS) entry which is preliminary data.</text>
</comment>
<feature type="domain" description="PX" evidence="2">
    <location>
        <begin position="192"/>
        <end position="381"/>
    </location>
</feature>
<protein>
    <submittedName>
        <fullName evidence="4">PX-associated-domain-containing protein</fullName>
    </submittedName>
</protein>
<evidence type="ECO:0000313" key="4">
    <source>
        <dbReference type="EMBL" id="KAK3349595.1"/>
    </source>
</evidence>
<feature type="region of interest" description="Disordered" evidence="1">
    <location>
        <begin position="1"/>
        <end position="20"/>
    </location>
</feature>
<dbReference type="PANTHER" id="PTHR47185">
    <property type="entry name" value="PX DOMAIN-CONTAINING PROTEIN YPR097W"/>
    <property type="match status" value="1"/>
</dbReference>
<evidence type="ECO:0000259" key="2">
    <source>
        <dbReference type="Pfam" id="PF12825"/>
    </source>
</evidence>
<dbReference type="AlphaFoldDB" id="A0AAJ0HFG5"/>